<dbReference type="InterPro" id="IPR012951">
    <property type="entry name" value="BBE"/>
</dbReference>
<gene>
    <name evidence="7" type="ORF">AS026_18435</name>
</gene>
<dbReference type="Pfam" id="PF01565">
    <property type="entry name" value="FAD_binding_4"/>
    <property type="match status" value="1"/>
</dbReference>
<dbReference type="PANTHER" id="PTHR42973">
    <property type="entry name" value="BINDING OXIDOREDUCTASE, PUTATIVE (AFU_ORTHOLOGUE AFUA_1G17690)-RELATED"/>
    <property type="match status" value="1"/>
</dbReference>
<keyword evidence="3" id="KW-0285">Flavoprotein</keyword>
<feature type="domain" description="FAD-binding PCMH-type" evidence="6">
    <location>
        <begin position="35"/>
        <end position="206"/>
    </location>
</feature>
<dbReference type="SUPFAM" id="SSF56176">
    <property type="entry name" value="FAD-binding/transporter-associated domain-like"/>
    <property type="match status" value="1"/>
</dbReference>
<sequence>MISENIGKLTQILRGALIGRDHADYEDARRLYNAMIDKRPLLIAKCTDAADVIAAVNFGRDNELPIAVRGGGHNGAGFASVDDGIVIDLSPMRGVRVDPVTRTVRVGAGCTTGEVDHATHAFGLAIPFGVVSTTGVAGLTLNGGHGYLTRQYGLAIDNLIEADVVLADGTLVTASKDERPDLFWGLRGGGGNFGVVTSFLFEAHPADTVYAGPIFWELKDAATVMRWYREFLATAPDEFYVFLGLQTVPSADPFPVEHRGKKICVLLVSYNGAVADGEKAVNAVRRALPQPIVDFAGPIPYPTLQGMFDGLYPKGLQWYWKGDFVMTLPDAAIEAHIEQVAKAPSEPSCMHLYPIDAAVHRKARDETAWNCRDATWSMVIAGVDADPRQAATLKKWATDYWQAVHPFNLDGAYPNFMMDDEGDVRLKATYGDNYEGLVHLKKKYDGSNLFRMNHNIRPAA</sequence>
<evidence type="ECO:0000256" key="2">
    <source>
        <dbReference type="ARBA" id="ARBA00005466"/>
    </source>
</evidence>
<dbReference type="Pfam" id="PF08031">
    <property type="entry name" value="BBE"/>
    <property type="match status" value="1"/>
</dbReference>
<dbReference type="InterPro" id="IPR016169">
    <property type="entry name" value="FAD-bd_PCMH_sub2"/>
</dbReference>
<evidence type="ECO:0000313" key="7">
    <source>
        <dbReference type="EMBL" id="KWV43676.1"/>
    </source>
</evidence>
<dbReference type="InterPro" id="IPR016167">
    <property type="entry name" value="FAD-bd_PCMH_sub1"/>
</dbReference>
<keyword evidence="5" id="KW-0560">Oxidoreductase</keyword>
<proteinExistence type="inferred from homology"/>
<name>A0A109J7B4_9HYPH</name>
<comment type="similarity">
    <text evidence="2">Belongs to the oxygen-dependent FAD-linked oxidoreductase family.</text>
</comment>
<dbReference type="OrthoDB" id="9775082at2"/>
<dbReference type="PANTHER" id="PTHR42973:SF39">
    <property type="entry name" value="FAD-BINDING PCMH-TYPE DOMAIN-CONTAINING PROTEIN"/>
    <property type="match status" value="1"/>
</dbReference>
<dbReference type="InterPro" id="IPR006094">
    <property type="entry name" value="Oxid_FAD_bind_N"/>
</dbReference>
<evidence type="ECO:0000256" key="4">
    <source>
        <dbReference type="ARBA" id="ARBA00022827"/>
    </source>
</evidence>
<dbReference type="Gene3D" id="3.40.462.20">
    <property type="match status" value="1"/>
</dbReference>
<dbReference type="InterPro" id="IPR016166">
    <property type="entry name" value="FAD-bd_PCMH"/>
</dbReference>
<dbReference type="GO" id="GO:0071949">
    <property type="term" value="F:FAD binding"/>
    <property type="evidence" value="ECO:0007669"/>
    <property type="project" value="InterPro"/>
</dbReference>
<reference evidence="7 8" key="1">
    <citation type="submission" date="2015-11" db="EMBL/GenBank/DDBJ databases">
        <title>Draft Genome Sequence of the Strain BR 10423 (Rhizobium sp.) isolated from nodules of Mimosa pudica.</title>
        <authorList>
            <person name="Barauna A.C."/>
            <person name="Zilli J.E."/>
            <person name="Simoes-Araujo J.L."/>
            <person name="Reis V.M."/>
            <person name="James E.K."/>
            <person name="Reis F.B.Jr."/>
            <person name="Rouws L.F."/>
            <person name="Passos S.R."/>
            <person name="Gois S.R."/>
        </authorList>
    </citation>
    <scope>NUCLEOTIDE SEQUENCE [LARGE SCALE GENOMIC DNA]</scope>
    <source>
        <strain evidence="7 8">BR10423</strain>
    </source>
</reference>
<comment type="cofactor">
    <cofactor evidence="1">
        <name>FAD</name>
        <dbReference type="ChEBI" id="CHEBI:57692"/>
    </cofactor>
</comment>
<dbReference type="GO" id="GO:0016491">
    <property type="term" value="F:oxidoreductase activity"/>
    <property type="evidence" value="ECO:0007669"/>
    <property type="project" value="UniProtKB-KW"/>
</dbReference>
<comment type="caution">
    <text evidence="7">The sequence shown here is derived from an EMBL/GenBank/DDBJ whole genome shotgun (WGS) entry which is preliminary data.</text>
</comment>
<evidence type="ECO:0000259" key="6">
    <source>
        <dbReference type="PROSITE" id="PS51387"/>
    </source>
</evidence>
<keyword evidence="8" id="KW-1185">Reference proteome</keyword>
<dbReference type="AlphaFoldDB" id="A0A109J7B4"/>
<accession>A0A109J7B4</accession>
<dbReference type="Gene3D" id="3.30.43.10">
    <property type="entry name" value="Uridine Diphospho-n-acetylenolpyruvylglucosamine Reductase, domain 2"/>
    <property type="match status" value="1"/>
</dbReference>
<organism evidence="7 8">
    <name type="scientific">Rhizobium altiplani</name>
    <dbReference type="NCBI Taxonomy" id="1864509"/>
    <lineage>
        <taxon>Bacteria</taxon>
        <taxon>Pseudomonadati</taxon>
        <taxon>Pseudomonadota</taxon>
        <taxon>Alphaproteobacteria</taxon>
        <taxon>Hyphomicrobiales</taxon>
        <taxon>Rhizobiaceae</taxon>
        <taxon>Rhizobium/Agrobacterium group</taxon>
        <taxon>Rhizobium</taxon>
    </lineage>
</organism>
<dbReference type="EMBL" id="LNCD01000124">
    <property type="protein sequence ID" value="KWV43676.1"/>
    <property type="molecule type" value="Genomic_DNA"/>
</dbReference>
<dbReference type="Gene3D" id="3.30.465.10">
    <property type="match status" value="1"/>
</dbReference>
<dbReference type="InterPro" id="IPR036318">
    <property type="entry name" value="FAD-bd_PCMH-like_sf"/>
</dbReference>
<dbReference type="Proteomes" id="UP000068164">
    <property type="component" value="Unassembled WGS sequence"/>
</dbReference>
<evidence type="ECO:0000313" key="8">
    <source>
        <dbReference type="Proteomes" id="UP000068164"/>
    </source>
</evidence>
<dbReference type="PROSITE" id="PS00862">
    <property type="entry name" value="OX2_COVAL_FAD"/>
    <property type="match status" value="1"/>
</dbReference>
<dbReference type="PROSITE" id="PS51387">
    <property type="entry name" value="FAD_PCMH"/>
    <property type="match status" value="1"/>
</dbReference>
<evidence type="ECO:0000256" key="1">
    <source>
        <dbReference type="ARBA" id="ARBA00001974"/>
    </source>
</evidence>
<evidence type="ECO:0000256" key="5">
    <source>
        <dbReference type="ARBA" id="ARBA00023002"/>
    </source>
</evidence>
<evidence type="ECO:0000256" key="3">
    <source>
        <dbReference type="ARBA" id="ARBA00022630"/>
    </source>
</evidence>
<dbReference type="RefSeq" id="WP_062374273.1">
    <property type="nucleotide sequence ID" value="NZ_LNCD01000124.1"/>
</dbReference>
<dbReference type="InterPro" id="IPR050416">
    <property type="entry name" value="FAD-linked_Oxidoreductase"/>
</dbReference>
<dbReference type="InterPro" id="IPR006093">
    <property type="entry name" value="Oxy_OxRdtase_FAD_BS"/>
</dbReference>
<keyword evidence="4" id="KW-0274">FAD</keyword>
<protein>
    <submittedName>
        <fullName evidence="7">Oxidoreductase</fullName>
    </submittedName>
</protein>